<name>A0ABY9J4L1_9ACTN</name>
<keyword evidence="2" id="KW-1133">Transmembrane helix</keyword>
<dbReference type="PANTHER" id="PTHR23542:SF1">
    <property type="entry name" value="MAJOR FACILITATOR SUPERFAMILY (MFS) PROFILE DOMAIN-CONTAINING PROTEIN"/>
    <property type="match status" value="1"/>
</dbReference>
<keyword evidence="2" id="KW-0472">Membrane</keyword>
<organism evidence="3 4">
    <name type="scientific">Streptomyces poriferorum</name>
    <dbReference type="NCBI Taxonomy" id="2798799"/>
    <lineage>
        <taxon>Bacteria</taxon>
        <taxon>Bacillati</taxon>
        <taxon>Actinomycetota</taxon>
        <taxon>Actinomycetes</taxon>
        <taxon>Kitasatosporales</taxon>
        <taxon>Streptomycetaceae</taxon>
        <taxon>Streptomyces</taxon>
    </lineage>
</organism>
<dbReference type="PANTHER" id="PTHR23542">
    <property type="match status" value="1"/>
</dbReference>
<dbReference type="Proteomes" id="UP001235744">
    <property type="component" value="Chromosome"/>
</dbReference>
<feature type="transmembrane region" description="Helical" evidence="2">
    <location>
        <begin position="262"/>
        <end position="281"/>
    </location>
</feature>
<feature type="transmembrane region" description="Helical" evidence="2">
    <location>
        <begin position="12"/>
        <end position="40"/>
    </location>
</feature>
<keyword evidence="4" id="KW-1185">Reference proteome</keyword>
<keyword evidence="2" id="KW-0812">Transmembrane</keyword>
<dbReference type="EMBL" id="CP120988">
    <property type="protein sequence ID" value="WLQ61107.1"/>
    <property type="molecule type" value="Genomic_DNA"/>
</dbReference>
<feature type="transmembrane region" description="Helical" evidence="2">
    <location>
        <begin position="301"/>
        <end position="322"/>
    </location>
</feature>
<protein>
    <submittedName>
        <fullName evidence="3">MFS transporter</fullName>
    </submittedName>
</protein>
<gene>
    <name evidence="3" type="ORF">P8A19_39305</name>
</gene>
<dbReference type="RefSeq" id="WP_306068776.1">
    <property type="nucleotide sequence ID" value="NZ_CP120988.1"/>
</dbReference>
<reference evidence="3 4" key="1">
    <citation type="submission" date="2023-03" db="EMBL/GenBank/DDBJ databases">
        <title>Isolation and description of six Streptomyces strains from soil environments, able to metabolize different microbial glucans.</title>
        <authorList>
            <person name="Widen T."/>
            <person name="Larsbrink J."/>
        </authorList>
    </citation>
    <scope>NUCLEOTIDE SEQUENCE [LARGE SCALE GENOMIC DNA]</scope>
    <source>
        <strain evidence="3 4">Alt2</strain>
    </source>
</reference>
<evidence type="ECO:0000313" key="4">
    <source>
        <dbReference type="Proteomes" id="UP001235744"/>
    </source>
</evidence>
<feature type="region of interest" description="Disordered" evidence="1">
    <location>
        <begin position="191"/>
        <end position="210"/>
    </location>
</feature>
<evidence type="ECO:0000256" key="1">
    <source>
        <dbReference type="SAM" id="MobiDB-lite"/>
    </source>
</evidence>
<sequence length="346" mass="34781">MSSATYRTLLRIPGAAAFFLTATTGRPGIAMSSLGIMWLVHDRTGSYAVAGLVTGGFAVAEALSGPQLARLIDRIGQTRVLPPVLLAHATAVVTLLTLVESGSPHGLTTAAGVLAGATLPQLGALSAARWSALLQGGRAAALPTAFALESLGNGLCYLAGPALVTTVGASGDPAHGMAPATALVMGGGLAPATRRRTAPPAAGASERRGAGRSLRRPGFAVQVGVNFGLGLYFGSILGLYLGSMKVSLAAFGVERGAADTAAPLYMVSNCAGLPAGWLYGLRRWRVAPQVQLAMVSAGPALSCRLPLLAVGSFLGTGLVLAVTGMTVPPILALVHTRFSPPGSSGI</sequence>
<evidence type="ECO:0000256" key="2">
    <source>
        <dbReference type="SAM" id="Phobius"/>
    </source>
</evidence>
<proteinExistence type="predicted"/>
<evidence type="ECO:0000313" key="3">
    <source>
        <dbReference type="EMBL" id="WLQ61107.1"/>
    </source>
</evidence>
<dbReference type="SUPFAM" id="SSF103473">
    <property type="entry name" value="MFS general substrate transporter"/>
    <property type="match status" value="1"/>
</dbReference>
<feature type="transmembrane region" description="Helical" evidence="2">
    <location>
        <begin position="218"/>
        <end position="242"/>
    </location>
</feature>
<dbReference type="InterPro" id="IPR036259">
    <property type="entry name" value="MFS_trans_sf"/>
</dbReference>
<accession>A0ABY9J4L1</accession>
<feature type="transmembrane region" description="Helical" evidence="2">
    <location>
        <begin position="46"/>
        <end position="68"/>
    </location>
</feature>